<keyword evidence="3" id="KW-1185">Reference proteome</keyword>
<feature type="transmembrane region" description="Helical" evidence="1">
    <location>
        <begin position="95"/>
        <end position="114"/>
    </location>
</feature>
<accession>A0A1H6S698</accession>
<dbReference type="STRING" id="915471.SAMN05216201_101184"/>
<dbReference type="InterPro" id="IPR021218">
    <property type="entry name" value="DUF2784"/>
</dbReference>
<evidence type="ECO:0000313" key="2">
    <source>
        <dbReference type="EMBL" id="SEI60327.1"/>
    </source>
</evidence>
<gene>
    <name evidence="2" type="ORF">SAMN05216201_101184</name>
</gene>
<proteinExistence type="predicted"/>
<name>A0A1H6S698_9PSED</name>
<dbReference type="OrthoDB" id="370375at2"/>
<dbReference type="AlphaFoldDB" id="A0A1H6S698"/>
<dbReference type="EMBL" id="FNZE01000001">
    <property type="protein sequence ID" value="SEI60327.1"/>
    <property type="molecule type" value="Genomic_DNA"/>
</dbReference>
<keyword evidence="1" id="KW-0472">Membrane</keyword>
<evidence type="ECO:0000256" key="1">
    <source>
        <dbReference type="SAM" id="Phobius"/>
    </source>
</evidence>
<dbReference type="Pfam" id="PF10861">
    <property type="entry name" value="DUF2784"/>
    <property type="match status" value="1"/>
</dbReference>
<keyword evidence="1" id="KW-1133">Transmembrane helix</keyword>
<dbReference type="Proteomes" id="UP000242930">
    <property type="component" value="Unassembled WGS sequence"/>
</dbReference>
<evidence type="ECO:0000313" key="3">
    <source>
        <dbReference type="Proteomes" id="UP000242930"/>
    </source>
</evidence>
<reference evidence="3" key="1">
    <citation type="submission" date="2016-10" db="EMBL/GenBank/DDBJ databases">
        <authorList>
            <person name="Varghese N."/>
            <person name="Submissions S."/>
        </authorList>
    </citation>
    <scope>NUCLEOTIDE SEQUENCE [LARGE SCALE GENOMIC DNA]</scope>
    <source>
        <strain evidence="3">LMG 25967</strain>
    </source>
</reference>
<organism evidence="2 3">
    <name type="scientific">Pseudomonas linyingensis</name>
    <dbReference type="NCBI Taxonomy" id="915471"/>
    <lineage>
        <taxon>Bacteria</taxon>
        <taxon>Pseudomonadati</taxon>
        <taxon>Pseudomonadota</taxon>
        <taxon>Gammaproteobacteria</taxon>
        <taxon>Pseudomonadales</taxon>
        <taxon>Pseudomonadaceae</taxon>
        <taxon>Pseudomonas</taxon>
    </lineage>
</organism>
<evidence type="ECO:0008006" key="4">
    <source>
        <dbReference type="Google" id="ProtNLM"/>
    </source>
</evidence>
<protein>
    <recommendedName>
        <fullName evidence="4">DUF2784 domain-containing protein</fullName>
    </recommendedName>
</protein>
<dbReference type="RefSeq" id="WP_090305475.1">
    <property type="nucleotide sequence ID" value="NZ_FNZE01000001.1"/>
</dbReference>
<feature type="transmembrane region" description="Helical" evidence="1">
    <location>
        <begin position="12"/>
        <end position="31"/>
    </location>
</feature>
<sequence>MFWGLAADAILVVHLGFVLFALLGGLPAVWWRGFLLLHPPAAVWAIFVELTGRGCPLTAWEQQLRLRAGEAGYSVGFVEHYLLPLLYPDWLTLPVQYVLAAFVLLVNLAVYGWVWRRRRQQR</sequence>
<keyword evidence="1" id="KW-0812">Transmembrane</keyword>